<evidence type="ECO:0000313" key="3">
    <source>
        <dbReference type="EMBL" id="AQV98502.1"/>
    </source>
</evidence>
<accession>A0A1U9V0N8</accession>
<dbReference type="EMBL" id="CP017758">
    <property type="protein sequence ID" value="AQV98502.1"/>
    <property type="molecule type" value="Genomic_DNA"/>
</dbReference>
<organism evidence="3 4">
    <name type="scientific">Cupriavidus necator</name>
    <name type="common">Alcaligenes eutrophus</name>
    <name type="synonym">Ralstonia eutropha</name>
    <dbReference type="NCBI Taxonomy" id="106590"/>
    <lineage>
        <taxon>Bacteria</taxon>
        <taxon>Pseudomonadati</taxon>
        <taxon>Pseudomonadota</taxon>
        <taxon>Betaproteobacteria</taxon>
        <taxon>Burkholderiales</taxon>
        <taxon>Burkholderiaceae</taxon>
        <taxon>Cupriavidus</taxon>
    </lineage>
</organism>
<dbReference type="KEGG" id="cuh:BJN34_32010"/>
<proteinExistence type="predicted"/>
<dbReference type="RefSeq" id="WP_123957970.1">
    <property type="nucleotide sequence ID" value="NZ_CP017758.1"/>
</dbReference>
<dbReference type="PROSITE" id="PS51257">
    <property type="entry name" value="PROKAR_LIPOPROTEIN"/>
    <property type="match status" value="1"/>
</dbReference>
<evidence type="ECO:0008006" key="5">
    <source>
        <dbReference type="Google" id="ProtNLM"/>
    </source>
</evidence>
<protein>
    <recommendedName>
        <fullName evidence="5">Lipoprotein</fullName>
    </recommendedName>
</protein>
<reference evidence="4" key="1">
    <citation type="submission" date="2017-02" db="EMBL/GenBank/DDBJ databases">
        <title>Complete genome sequence of Cupriavidus necator strain NH9, a 3-chlorobenzoate degrader.</title>
        <authorList>
            <person name="Moriuchi R."/>
            <person name="Dohra H."/>
            <person name="Ogawa N."/>
        </authorList>
    </citation>
    <scope>NUCLEOTIDE SEQUENCE [LARGE SCALE GENOMIC DNA]</scope>
    <source>
        <strain evidence="4">NH9</strain>
    </source>
</reference>
<sequence>MKRQTTYRAATWATAALTASLLMACGGGDNTDPSSTQAPAPSPGSQQQQTAFINWTNSANGEVVKDFANQNFKVQAIDGTVVDATGTKLNTAIVNTTTGALTVNGQAAGKIAPAESESGTQIAAFFCTDGSGLVWSIDASTRKYSFSCMSSVNGQTSVASGSGTTTKASGTQSFITWTGSVNGDVVLDASSDQFKVRTDGALLLQGTTVLNGAMVQANGGALTINGDAVGAVKLQPGSSGGQVAVLVCTSGGRMDISTNGATYTYSCPTSSPSSGSGGSVPEVRSSFSDVVCNGTQCVTNVTNTGTAKILCTVDWHYQFVQDLKLQNGQTTTSAVISPGSTRQMEFDLGGTAFHFVSAYEACQKSAF</sequence>
<feature type="signal peptide" evidence="2">
    <location>
        <begin position="1"/>
        <end position="24"/>
    </location>
</feature>
<keyword evidence="2" id="KW-0732">Signal</keyword>
<feature type="compositionally biased region" description="Low complexity" evidence="1">
    <location>
        <begin position="33"/>
        <end position="47"/>
    </location>
</feature>
<feature type="chain" id="PRO_5010719267" description="Lipoprotein" evidence="2">
    <location>
        <begin position="25"/>
        <end position="367"/>
    </location>
</feature>
<name>A0A1U9V0N8_CUPNE</name>
<evidence type="ECO:0000256" key="2">
    <source>
        <dbReference type="SAM" id="SignalP"/>
    </source>
</evidence>
<feature type="region of interest" description="Disordered" evidence="1">
    <location>
        <begin position="28"/>
        <end position="47"/>
    </location>
</feature>
<dbReference type="AlphaFoldDB" id="A0A1U9V0N8"/>
<gene>
    <name evidence="3" type="ORF">BJN34_32010</name>
</gene>
<evidence type="ECO:0000313" key="4">
    <source>
        <dbReference type="Proteomes" id="UP000189627"/>
    </source>
</evidence>
<dbReference type="Proteomes" id="UP000189627">
    <property type="component" value="Chromosome 2"/>
</dbReference>
<evidence type="ECO:0000256" key="1">
    <source>
        <dbReference type="SAM" id="MobiDB-lite"/>
    </source>
</evidence>
<dbReference type="OrthoDB" id="10017441at2"/>